<keyword evidence="2" id="KW-0503">Monooxygenase</keyword>
<gene>
    <name evidence="6" type="ORF">CEY00_Acc24163</name>
</gene>
<proteinExistence type="inferred from homology"/>
<dbReference type="SUPFAM" id="SSF51905">
    <property type="entry name" value="FAD/NAD(P)-binding domain"/>
    <property type="match status" value="1"/>
</dbReference>
<evidence type="ECO:0000256" key="3">
    <source>
        <dbReference type="ARBA" id="ARBA00024018"/>
    </source>
</evidence>
<feature type="transmembrane region" description="Helical" evidence="4">
    <location>
        <begin position="379"/>
        <end position="405"/>
    </location>
</feature>
<dbReference type="GO" id="GO:0071949">
    <property type="term" value="F:FAD binding"/>
    <property type="evidence" value="ECO:0007669"/>
    <property type="project" value="InterPro"/>
</dbReference>
<dbReference type="InterPro" id="IPR002938">
    <property type="entry name" value="FAD-bd"/>
</dbReference>
<dbReference type="GO" id="GO:0004497">
    <property type="term" value="F:monooxygenase activity"/>
    <property type="evidence" value="ECO:0007669"/>
    <property type="project" value="UniProtKB-KW"/>
</dbReference>
<evidence type="ECO:0000313" key="7">
    <source>
        <dbReference type="Proteomes" id="UP000241394"/>
    </source>
</evidence>
<evidence type="ECO:0000256" key="2">
    <source>
        <dbReference type="ARBA" id="ARBA00023033"/>
    </source>
</evidence>
<evidence type="ECO:0000313" key="6">
    <source>
        <dbReference type="EMBL" id="PSS00194.1"/>
    </source>
</evidence>
<dbReference type="FunCoup" id="A0A2R6Q1B0">
    <property type="interactions" value="100"/>
</dbReference>
<keyword evidence="7" id="KW-1185">Reference proteome</keyword>
<reference evidence="6 7" key="1">
    <citation type="submission" date="2017-07" db="EMBL/GenBank/DDBJ databases">
        <title>An improved, manually edited Actinidia chinensis var. chinensis (kiwifruit) genome highlights the challenges associated with draft genomes and gene prediction in plants.</title>
        <authorList>
            <person name="Pilkington S."/>
            <person name="Crowhurst R."/>
            <person name="Hilario E."/>
            <person name="Nardozza S."/>
            <person name="Fraser L."/>
            <person name="Peng Y."/>
            <person name="Gunaseelan K."/>
            <person name="Simpson R."/>
            <person name="Tahir J."/>
            <person name="Deroles S."/>
            <person name="Templeton K."/>
            <person name="Luo Z."/>
            <person name="Davy M."/>
            <person name="Cheng C."/>
            <person name="Mcneilage M."/>
            <person name="Scaglione D."/>
            <person name="Liu Y."/>
            <person name="Zhang Q."/>
            <person name="Datson P."/>
            <person name="De Silva N."/>
            <person name="Gardiner S."/>
            <person name="Bassett H."/>
            <person name="Chagne D."/>
            <person name="Mccallum J."/>
            <person name="Dzierzon H."/>
            <person name="Deng C."/>
            <person name="Wang Y.-Y."/>
            <person name="Barron N."/>
            <person name="Manako K."/>
            <person name="Bowen J."/>
            <person name="Foster T."/>
            <person name="Erridge Z."/>
            <person name="Tiffin H."/>
            <person name="Waite C."/>
            <person name="Davies K."/>
            <person name="Grierson E."/>
            <person name="Laing W."/>
            <person name="Kirk R."/>
            <person name="Chen X."/>
            <person name="Wood M."/>
            <person name="Montefiori M."/>
            <person name="Brummell D."/>
            <person name="Schwinn K."/>
            <person name="Catanach A."/>
            <person name="Fullerton C."/>
            <person name="Li D."/>
            <person name="Meiyalaghan S."/>
            <person name="Nieuwenhuizen N."/>
            <person name="Read N."/>
            <person name="Prakash R."/>
            <person name="Hunter D."/>
            <person name="Zhang H."/>
            <person name="Mckenzie M."/>
            <person name="Knabel M."/>
            <person name="Harris A."/>
            <person name="Allan A."/>
            <person name="Chen A."/>
            <person name="Janssen B."/>
            <person name="Plunkett B."/>
            <person name="Dwamena C."/>
            <person name="Voogd C."/>
            <person name="Leif D."/>
            <person name="Lafferty D."/>
            <person name="Souleyre E."/>
            <person name="Varkonyi-Gasic E."/>
            <person name="Gambi F."/>
            <person name="Hanley J."/>
            <person name="Yao J.-L."/>
            <person name="Cheung J."/>
            <person name="David K."/>
            <person name="Warren B."/>
            <person name="Marsh K."/>
            <person name="Snowden K."/>
            <person name="Lin-Wang K."/>
            <person name="Brian L."/>
            <person name="Martinez-Sanchez M."/>
            <person name="Wang M."/>
            <person name="Ileperuma N."/>
            <person name="Macnee N."/>
            <person name="Campin R."/>
            <person name="Mcatee P."/>
            <person name="Drummond R."/>
            <person name="Espley R."/>
            <person name="Ireland H."/>
            <person name="Wu R."/>
            <person name="Atkinson R."/>
            <person name="Karunairetnam S."/>
            <person name="Bulley S."/>
            <person name="Chunkath S."/>
            <person name="Hanley Z."/>
            <person name="Storey R."/>
            <person name="Thrimawithana A."/>
            <person name="Thomson S."/>
            <person name="David C."/>
            <person name="Testolin R."/>
        </authorList>
    </citation>
    <scope>NUCLEOTIDE SEQUENCE [LARGE SCALE GENOMIC DNA]</scope>
    <source>
        <strain evidence="7">cv. Red5</strain>
        <tissue evidence="6">Young leaf</tissue>
    </source>
</reference>
<dbReference type="InParanoid" id="A0A2R6Q1B0"/>
<dbReference type="Gramene" id="PSS00194">
    <property type="protein sequence ID" value="PSS00194"/>
    <property type="gene ID" value="CEY00_Acc24163"/>
</dbReference>
<dbReference type="OrthoDB" id="47494at2759"/>
<dbReference type="PANTHER" id="PTHR45934">
    <property type="entry name" value="FAD/NAD(P)-BINDING OXIDOREDUCTASE FAMILY PROTEIN"/>
    <property type="match status" value="1"/>
</dbReference>
<comment type="caution">
    <text evidence="6">The sequence shown here is derived from an EMBL/GenBank/DDBJ whole genome shotgun (WGS) entry which is preliminary data.</text>
</comment>
<keyword evidence="4" id="KW-0812">Transmembrane</keyword>
<dbReference type="EMBL" id="NKQK01000021">
    <property type="protein sequence ID" value="PSS00194.1"/>
    <property type="molecule type" value="Genomic_DNA"/>
</dbReference>
<dbReference type="Pfam" id="PF01494">
    <property type="entry name" value="FAD_binding_3"/>
    <property type="match status" value="1"/>
</dbReference>
<feature type="domain" description="FAD-binding" evidence="5">
    <location>
        <begin position="11"/>
        <end position="342"/>
    </location>
</feature>
<dbReference type="AlphaFoldDB" id="A0A2R6Q1B0"/>
<evidence type="ECO:0000256" key="1">
    <source>
        <dbReference type="ARBA" id="ARBA00023002"/>
    </source>
</evidence>
<comment type="similarity">
    <text evidence="3">Belongs to the 3-hydroxybenzoate 6-hydroxylase family.</text>
</comment>
<evidence type="ECO:0000256" key="4">
    <source>
        <dbReference type="SAM" id="Phobius"/>
    </source>
</evidence>
<dbReference type="OMA" id="GWCSWQG"/>
<organism evidence="6 7">
    <name type="scientific">Actinidia chinensis var. chinensis</name>
    <name type="common">Chinese soft-hair kiwi</name>
    <dbReference type="NCBI Taxonomy" id="1590841"/>
    <lineage>
        <taxon>Eukaryota</taxon>
        <taxon>Viridiplantae</taxon>
        <taxon>Streptophyta</taxon>
        <taxon>Embryophyta</taxon>
        <taxon>Tracheophyta</taxon>
        <taxon>Spermatophyta</taxon>
        <taxon>Magnoliopsida</taxon>
        <taxon>eudicotyledons</taxon>
        <taxon>Gunneridae</taxon>
        <taxon>Pentapetalae</taxon>
        <taxon>asterids</taxon>
        <taxon>Ericales</taxon>
        <taxon>Actinidiaceae</taxon>
        <taxon>Actinidia</taxon>
    </lineage>
</organism>
<dbReference type="PRINTS" id="PR00420">
    <property type="entry name" value="RNGMNOXGNASE"/>
</dbReference>
<keyword evidence="4" id="KW-0472">Membrane</keyword>
<accession>A0A2R6Q1B0</accession>
<dbReference type="Gene3D" id="3.50.50.60">
    <property type="entry name" value="FAD/NAD(P)-binding domain"/>
    <property type="match status" value="1"/>
</dbReference>
<dbReference type="InterPro" id="IPR044560">
    <property type="entry name" value="MOase"/>
</dbReference>
<feature type="transmembrane region" description="Helical" evidence="4">
    <location>
        <begin position="12"/>
        <end position="28"/>
    </location>
</feature>
<name>A0A2R6Q1B0_ACTCC</name>
<evidence type="ECO:0000259" key="5">
    <source>
        <dbReference type="Pfam" id="PF01494"/>
    </source>
</evidence>
<dbReference type="Proteomes" id="UP000241394">
    <property type="component" value="Chromosome LG21"/>
</dbReference>
<protein>
    <submittedName>
        <fullName evidence="6">FAD-dependent urate hydroxylase</fullName>
    </submittedName>
</protein>
<sequence length="419" mass="46456">MDEIGREEEHEIVIVGGGICGLATALALHRKGMKSLVLERSERLRANGAAIGIQANGWRALHQLGIDSILRQTALPLQGARDVWLDKGSSKEIPLVTGESRCVKRTDLINTLAGELPPGTIHFGCEIASVKLDHLTSCPILQLHDGRSIVAKVLIGCDGAKSVVADFLGIKPTKEFAFSAVRGLTNHPNGHGFAHEFVRMRKNNILIGRVPIDDKIVYWFVSLRLTPEKIVYWFVSLRLTPEDHAKISQHPKHIIESTLKSIRGFPNEIMQMIESSELESLSFTHLRYRAPWDLLLGNFRKGTITVAGDSMHVMGPFLGQGGSAGLEDAIVLARCLSQKLGGVDLITSESEIMMRKVGEAMDQYVEERRMRVLWLSTQTYLTGLLLQPSSLLVKFACIVFMVVLFRNPAHHTRYDCGQL</sequence>
<dbReference type="InterPro" id="IPR036188">
    <property type="entry name" value="FAD/NAD-bd_sf"/>
</dbReference>
<keyword evidence="4" id="KW-1133">Transmembrane helix</keyword>
<dbReference type="PANTHER" id="PTHR45934:SF2">
    <property type="entry name" value="MONOOXYGENASE 1"/>
    <property type="match status" value="1"/>
</dbReference>
<keyword evidence="1" id="KW-0560">Oxidoreductase</keyword>
<reference evidence="7" key="2">
    <citation type="journal article" date="2018" name="BMC Genomics">
        <title>A manually annotated Actinidia chinensis var. chinensis (kiwifruit) genome highlights the challenges associated with draft genomes and gene prediction in plants.</title>
        <authorList>
            <person name="Pilkington S.M."/>
            <person name="Crowhurst R."/>
            <person name="Hilario E."/>
            <person name="Nardozza S."/>
            <person name="Fraser L."/>
            <person name="Peng Y."/>
            <person name="Gunaseelan K."/>
            <person name="Simpson R."/>
            <person name="Tahir J."/>
            <person name="Deroles S.C."/>
            <person name="Templeton K."/>
            <person name="Luo Z."/>
            <person name="Davy M."/>
            <person name="Cheng C."/>
            <person name="McNeilage M."/>
            <person name="Scaglione D."/>
            <person name="Liu Y."/>
            <person name="Zhang Q."/>
            <person name="Datson P."/>
            <person name="De Silva N."/>
            <person name="Gardiner S.E."/>
            <person name="Bassett H."/>
            <person name="Chagne D."/>
            <person name="McCallum J."/>
            <person name="Dzierzon H."/>
            <person name="Deng C."/>
            <person name="Wang Y.Y."/>
            <person name="Barron L."/>
            <person name="Manako K."/>
            <person name="Bowen J."/>
            <person name="Foster T.M."/>
            <person name="Erridge Z.A."/>
            <person name="Tiffin H."/>
            <person name="Waite C.N."/>
            <person name="Davies K.M."/>
            <person name="Grierson E.P."/>
            <person name="Laing W.A."/>
            <person name="Kirk R."/>
            <person name="Chen X."/>
            <person name="Wood M."/>
            <person name="Montefiori M."/>
            <person name="Brummell D.A."/>
            <person name="Schwinn K.E."/>
            <person name="Catanach A."/>
            <person name="Fullerton C."/>
            <person name="Li D."/>
            <person name="Meiyalaghan S."/>
            <person name="Nieuwenhuizen N."/>
            <person name="Read N."/>
            <person name="Prakash R."/>
            <person name="Hunter D."/>
            <person name="Zhang H."/>
            <person name="McKenzie M."/>
            <person name="Knabel M."/>
            <person name="Harris A."/>
            <person name="Allan A.C."/>
            <person name="Gleave A."/>
            <person name="Chen A."/>
            <person name="Janssen B.J."/>
            <person name="Plunkett B."/>
            <person name="Ampomah-Dwamena C."/>
            <person name="Voogd C."/>
            <person name="Leif D."/>
            <person name="Lafferty D."/>
            <person name="Souleyre E.J.F."/>
            <person name="Varkonyi-Gasic E."/>
            <person name="Gambi F."/>
            <person name="Hanley J."/>
            <person name="Yao J.L."/>
            <person name="Cheung J."/>
            <person name="David K.M."/>
            <person name="Warren B."/>
            <person name="Marsh K."/>
            <person name="Snowden K.C."/>
            <person name="Lin-Wang K."/>
            <person name="Brian L."/>
            <person name="Martinez-Sanchez M."/>
            <person name="Wang M."/>
            <person name="Ileperuma N."/>
            <person name="Macnee N."/>
            <person name="Campin R."/>
            <person name="McAtee P."/>
            <person name="Drummond R.S.M."/>
            <person name="Espley R.V."/>
            <person name="Ireland H.S."/>
            <person name="Wu R."/>
            <person name="Atkinson R.G."/>
            <person name="Karunairetnam S."/>
            <person name="Bulley S."/>
            <person name="Chunkath S."/>
            <person name="Hanley Z."/>
            <person name="Storey R."/>
            <person name="Thrimawithana A.H."/>
            <person name="Thomson S."/>
            <person name="David C."/>
            <person name="Testolin R."/>
            <person name="Huang H."/>
            <person name="Hellens R.P."/>
            <person name="Schaffer R.J."/>
        </authorList>
    </citation>
    <scope>NUCLEOTIDE SEQUENCE [LARGE SCALE GENOMIC DNA]</scope>
    <source>
        <strain evidence="7">cv. Red5</strain>
    </source>
</reference>
<dbReference type="STRING" id="1590841.A0A2R6Q1B0"/>